<reference evidence="6 7" key="1">
    <citation type="submission" date="2019-10" db="EMBL/GenBank/DDBJ databases">
        <title>Genome Sequence of Micromonospora terminaliae DSM 101760.</title>
        <authorList>
            <person name="Guo L."/>
        </authorList>
    </citation>
    <scope>NUCLEOTIDE SEQUENCE [LARGE SCALE GENOMIC DNA]</scope>
    <source>
        <strain evidence="6 7">DSM 101760</strain>
    </source>
</reference>
<dbReference type="EMBL" id="JAAHBZ010000009">
    <property type="protein sequence ID" value="NES29916.1"/>
    <property type="molecule type" value="Genomic_DNA"/>
</dbReference>
<evidence type="ECO:0000313" key="8">
    <source>
        <dbReference type="Proteomes" id="UP000477779"/>
    </source>
</evidence>
<feature type="DNA-binding region" description="OmpR/PhoB-type" evidence="2">
    <location>
        <begin position="118"/>
        <end position="217"/>
    </location>
</feature>
<sequence length="233" mass="25614">MIDRKARSSTVREQLVTNRSPRGGRLTLTVTAIPRCGNFCRWYLRAGGNVTDQETSGAEHPFPLVIGVTAAPAERVRLTELLDGVAPLLLVADLDELRRLLASPEAPSAALDTPPPAAPAPPPDDTLVIDAARSTARWGEREIVLTRLERDLLACLTTEPVRVWTYAELHRSVWHDEGLQDKADVQSLVKRLRRKLDRLGTGVTVVAVRGVGLRLTDHRRPRAQGTGRLPNGR</sequence>
<dbReference type="CDD" id="cd00383">
    <property type="entry name" value="trans_reg_C"/>
    <property type="match status" value="1"/>
</dbReference>
<gene>
    <name evidence="5" type="ORF">G3561_20495</name>
    <name evidence="6" type="ORF">GCE86_07445</name>
</gene>
<accession>A0AAJ2ZHR1</accession>
<dbReference type="Pfam" id="PF00486">
    <property type="entry name" value="Trans_reg_C"/>
    <property type="match status" value="1"/>
</dbReference>
<dbReference type="Proteomes" id="UP000477779">
    <property type="component" value="Unassembled WGS sequence"/>
</dbReference>
<keyword evidence="1 2" id="KW-0238">DNA-binding</keyword>
<dbReference type="Proteomes" id="UP000402241">
    <property type="component" value="Chromosome"/>
</dbReference>
<dbReference type="SMART" id="SM00862">
    <property type="entry name" value="Trans_reg_C"/>
    <property type="match status" value="1"/>
</dbReference>
<dbReference type="InterPro" id="IPR036388">
    <property type="entry name" value="WH-like_DNA-bd_sf"/>
</dbReference>
<feature type="domain" description="OmpR/PhoB-type" evidence="4">
    <location>
        <begin position="118"/>
        <end position="217"/>
    </location>
</feature>
<evidence type="ECO:0000256" key="1">
    <source>
        <dbReference type="ARBA" id="ARBA00023125"/>
    </source>
</evidence>
<dbReference type="Gene3D" id="1.10.10.10">
    <property type="entry name" value="Winged helix-like DNA-binding domain superfamily/Winged helix DNA-binding domain"/>
    <property type="match status" value="1"/>
</dbReference>
<keyword evidence="7" id="KW-1185">Reference proteome</keyword>
<dbReference type="EMBL" id="CP045309">
    <property type="protein sequence ID" value="QGL46903.1"/>
    <property type="molecule type" value="Genomic_DNA"/>
</dbReference>
<evidence type="ECO:0000259" key="4">
    <source>
        <dbReference type="PROSITE" id="PS51755"/>
    </source>
</evidence>
<evidence type="ECO:0000256" key="3">
    <source>
        <dbReference type="SAM" id="MobiDB-lite"/>
    </source>
</evidence>
<dbReference type="PROSITE" id="PS51755">
    <property type="entry name" value="OMPR_PHOB"/>
    <property type="match status" value="1"/>
</dbReference>
<name>A0AAJ2ZHR1_9ACTN</name>
<feature type="region of interest" description="Disordered" evidence="3">
    <location>
        <begin position="105"/>
        <end position="124"/>
    </location>
</feature>
<dbReference type="AlphaFoldDB" id="A0AAJ2ZHR1"/>
<protein>
    <submittedName>
        <fullName evidence="6">Winged helix family transcriptional regulator</fullName>
    </submittedName>
    <submittedName>
        <fullName evidence="5">Winged helix-turn-helix transcriptional regulator</fullName>
    </submittedName>
</protein>
<dbReference type="InterPro" id="IPR016032">
    <property type="entry name" value="Sig_transdc_resp-reg_C-effctor"/>
</dbReference>
<dbReference type="GO" id="GO:0000160">
    <property type="term" value="P:phosphorelay signal transduction system"/>
    <property type="evidence" value="ECO:0007669"/>
    <property type="project" value="InterPro"/>
</dbReference>
<dbReference type="InterPro" id="IPR001867">
    <property type="entry name" value="OmpR/PhoB-type_DNA-bd"/>
</dbReference>
<evidence type="ECO:0000313" key="6">
    <source>
        <dbReference type="EMBL" id="QGL46903.1"/>
    </source>
</evidence>
<evidence type="ECO:0000256" key="2">
    <source>
        <dbReference type="PROSITE-ProRule" id="PRU01091"/>
    </source>
</evidence>
<dbReference type="GO" id="GO:0006355">
    <property type="term" value="P:regulation of DNA-templated transcription"/>
    <property type="evidence" value="ECO:0007669"/>
    <property type="project" value="InterPro"/>
</dbReference>
<proteinExistence type="predicted"/>
<evidence type="ECO:0000313" key="5">
    <source>
        <dbReference type="EMBL" id="NES29916.1"/>
    </source>
</evidence>
<feature type="compositionally biased region" description="Pro residues" evidence="3">
    <location>
        <begin position="113"/>
        <end position="124"/>
    </location>
</feature>
<reference evidence="5 8" key="2">
    <citation type="submission" date="2020-02" db="EMBL/GenBank/DDBJ databases">
        <title>WGS of Micromonospora spp. isolated from hot spring.</title>
        <authorList>
            <person name="Thawai C."/>
        </authorList>
    </citation>
    <scope>NUCLEOTIDE SEQUENCE [LARGE SCALE GENOMIC DNA]</scope>
    <source>
        <strain evidence="5 8">TMS7</strain>
    </source>
</reference>
<dbReference type="GO" id="GO:0003677">
    <property type="term" value="F:DNA binding"/>
    <property type="evidence" value="ECO:0007669"/>
    <property type="project" value="UniProtKB-UniRule"/>
</dbReference>
<organism evidence="5 8">
    <name type="scientific">Micromonospora terminaliae</name>
    <dbReference type="NCBI Taxonomy" id="1914461"/>
    <lineage>
        <taxon>Bacteria</taxon>
        <taxon>Bacillati</taxon>
        <taxon>Actinomycetota</taxon>
        <taxon>Actinomycetes</taxon>
        <taxon>Micromonosporales</taxon>
        <taxon>Micromonosporaceae</taxon>
        <taxon>Micromonospora</taxon>
    </lineage>
</organism>
<dbReference type="SUPFAM" id="SSF46894">
    <property type="entry name" value="C-terminal effector domain of the bipartite response regulators"/>
    <property type="match status" value="1"/>
</dbReference>
<evidence type="ECO:0000313" key="7">
    <source>
        <dbReference type="Proteomes" id="UP000402241"/>
    </source>
</evidence>